<evidence type="ECO:0000313" key="2">
    <source>
        <dbReference type="Proteomes" id="UP000602087"/>
    </source>
</evidence>
<evidence type="ECO:0000313" key="1">
    <source>
        <dbReference type="EMBL" id="MBI9113701.1"/>
    </source>
</evidence>
<comment type="caution">
    <text evidence="1">The sequence shown here is derived from an EMBL/GenBank/DDBJ whole genome shotgun (WGS) entry which is preliminary data.</text>
</comment>
<dbReference type="Gene3D" id="2.180.10.10">
    <property type="entry name" value="RHS repeat-associated core"/>
    <property type="match status" value="1"/>
</dbReference>
<gene>
    <name evidence="1" type="ORF">JAV76_01580</name>
</gene>
<accession>A0A934I3S6</accession>
<reference evidence="1" key="1">
    <citation type="submission" date="2020-12" db="EMBL/GenBank/DDBJ databases">
        <title>Sanguibacter suaedae sp. nov., isolated from Suaeda aralocaspica.</title>
        <authorList>
            <person name="Ma Q."/>
        </authorList>
    </citation>
    <scope>NUCLEOTIDE SEQUENCE</scope>
    <source>
        <strain evidence="1">YZGR15</strain>
    </source>
</reference>
<keyword evidence="2" id="KW-1185">Reference proteome</keyword>
<organism evidence="1 2">
    <name type="scientific">Sanguibacter suaedae</name>
    <dbReference type="NCBI Taxonomy" id="2795737"/>
    <lineage>
        <taxon>Bacteria</taxon>
        <taxon>Bacillati</taxon>
        <taxon>Actinomycetota</taxon>
        <taxon>Actinomycetes</taxon>
        <taxon>Micrococcales</taxon>
        <taxon>Sanguibacteraceae</taxon>
        <taxon>Sanguibacter</taxon>
    </lineage>
</organism>
<name>A0A934I3S6_9MICO</name>
<dbReference type="Proteomes" id="UP000602087">
    <property type="component" value="Unassembled WGS sequence"/>
</dbReference>
<evidence type="ECO:0008006" key="3">
    <source>
        <dbReference type="Google" id="ProtNLM"/>
    </source>
</evidence>
<sequence>MGARLYHTVTGLFTSIDPVTGGNITAYAYPQDPINQYDLDGLKWNWRKIGRWAGIGPGVAGAIACDARIARGLAVGATTGAAAYSARYAGRRMPDTWASPSAEVAGAALTCTSRDIAALDFTVTGFRVLRVGKLPIITEGRESSITDRGEGAGSRMPLSALDLNWPIILFDDDLYPYVAHSLIELDSYLEDSTDEVELMVDASGRAIVVHWNGAEGIAHRSKPVDAESLKCLVEDSFLKHGRGISSPSSGAATSTIVISMASALDAEGRS</sequence>
<proteinExistence type="predicted"/>
<dbReference type="EMBL" id="JAEINH010000001">
    <property type="protein sequence ID" value="MBI9113701.1"/>
    <property type="molecule type" value="Genomic_DNA"/>
</dbReference>
<protein>
    <recommendedName>
        <fullName evidence="3">RHS repeat-associated core domain-containing protein</fullName>
    </recommendedName>
</protein>
<dbReference type="AlphaFoldDB" id="A0A934I3S6"/>